<organism evidence="2 3">
    <name type="scientific">Corynebacterium maris DSM 45190</name>
    <dbReference type="NCBI Taxonomy" id="1224163"/>
    <lineage>
        <taxon>Bacteria</taxon>
        <taxon>Bacillati</taxon>
        <taxon>Actinomycetota</taxon>
        <taxon>Actinomycetes</taxon>
        <taxon>Mycobacteriales</taxon>
        <taxon>Corynebacteriaceae</taxon>
        <taxon>Corynebacterium</taxon>
    </lineage>
</organism>
<sequence>MGLLSWLPHRGTLPALPSLTEIAAGPGTPVVFLHGFLASPNNFELPLTALIREGIPVAAPAYGDGGTARVDESFAQLVSATQELLDASPTGRIDVVGHSLGGHLGLRLAHHYSPGTVRTLVGLGAAFRGVPYQGRPWLLHAAGIIAGPGVAEILRPEPWEATVPADTRVVSIVSSADRVVPVSSAQLGELVRIDGMIHENLPQATGPVLEALDWRP</sequence>
<dbReference type="SUPFAM" id="SSF53474">
    <property type="entry name" value="alpha/beta-Hydrolases"/>
    <property type="match status" value="1"/>
</dbReference>
<dbReference type="RefSeq" id="WP_020935606.1">
    <property type="nucleotide sequence ID" value="NC_021915.1"/>
</dbReference>
<dbReference type="Gene3D" id="3.40.50.1820">
    <property type="entry name" value="alpha/beta hydrolase"/>
    <property type="match status" value="1"/>
</dbReference>
<reference evidence="2 3" key="1">
    <citation type="submission" date="2012-11" db="EMBL/GenBank/DDBJ databases">
        <title>The complete genome sequence of Corynebacterium maris Coryn-1 (=DSM 45190).</title>
        <authorList>
            <person name="Schaffert L."/>
            <person name="Albersmeier A."/>
            <person name="Kalinowski J."/>
            <person name="Ruckert C."/>
        </authorList>
    </citation>
    <scope>NUCLEOTIDE SEQUENCE [LARGE SCALE GENOMIC DNA]</scope>
    <source>
        <strain evidence="3">Coryn-1</strain>
    </source>
</reference>
<dbReference type="GO" id="GO:0003824">
    <property type="term" value="F:catalytic activity"/>
    <property type="evidence" value="ECO:0007669"/>
    <property type="project" value="UniProtKB-ARBA"/>
</dbReference>
<dbReference type="InterPro" id="IPR000073">
    <property type="entry name" value="AB_hydrolase_1"/>
</dbReference>
<dbReference type="HOGENOM" id="CLU_115759_0_0_11"/>
<dbReference type="STRING" id="1224163.B841_11010"/>
<dbReference type="AlphaFoldDB" id="S5SWQ8"/>
<proteinExistence type="predicted"/>
<evidence type="ECO:0000313" key="3">
    <source>
        <dbReference type="Proteomes" id="UP000015388"/>
    </source>
</evidence>
<protein>
    <recommendedName>
        <fullName evidence="1">AB hydrolase-1 domain-containing protein</fullName>
    </recommendedName>
</protein>
<evidence type="ECO:0000259" key="1">
    <source>
        <dbReference type="Pfam" id="PF12697"/>
    </source>
</evidence>
<name>S5SWQ8_9CORY</name>
<keyword evidence="3" id="KW-1185">Reference proteome</keyword>
<dbReference type="PATRIC" id="fig|1224163.3.peg.2220"/>
<dbReference type="eggNOG" id="COG1075">
    <property type="taxonomic scope" value="Bacteria"/>
</dbReference>
<evidence type="ECO:0000313" key="2">
    <source>
        <dbReference type="EMBL" id="AGS35674.1"/>
    </source>
</evidence>
<feature type="domain" description="AB hydrolase-1" evidence="1">
    <location>
        <begin position="30"/>
        <end position="161"/>
    </location>
</feature>
<accession>S5SWQ8</accession>
<dbReference type="KEGG" id="cmd:B841_11010"/>
<dbReference type="Pfam" id="PF12697">
    <property type="entry name" value="Abhydrolase_6"/>
    <property type="match status" value="1"/>
</dbReference>
<dbReference type="Proteomes" id="UP000015388">
    <property type="component" value="Chromosome"/>
</dbReference>
<dbReference type="InterPro" id="IPR029058">
    <property type="entry name" value="AB_hydrolase_fold"/>
</dbReference>
<gene>
    <name evidence="2" type="ORF">B841_11010</name>
</gene>
<dbReference type="OrthoDB" id="4410380at2"/>
<dbReference type="EMBL" id="CP003924">
    <property type="protein sequence ID" value="AGS35674.1"/>
    <property type="molecule type" value="Genomic_DNA"/>
</dbReference>